<gene>
    <name evidence="2" type="ORF">EYB31_30175</name>
</gene>
<dbReference type="PROSITE" id="PS51782">
    <property type="entry name" value="LYSM"/>
    <property type="match status" value="1"/>
</dbReference>
<organism evidence="2 3">
    <name type="scientific">Paenibacillus thalictri</name>
    <dbReference type="NCBI Taxonomy" id="2527873"/>
    <lineage>
        <taxon>Bacteria</taxon>
        <taxon>Bacillati</taxon>
        <taxon>Bacillota</taxon>
        <taxon>Bacilli</taxon>
        <taxon>Bacillales</taxon>
        <taxon>Paenibacillaceae</taxon>
        <taxon>Paenibacillus</taxon>
    </lineage>
</organism>
<dbReference type="OrthoDB" id="9800780at2"/>
<dbReference type="CDD" id="cd00118">
    <property type="entry name" value="LysM"/>
    <property type="match status" value="1"/>
</dbReference>
<dbReference type="Gene3D" id="3.10.350.10">
    <property type="entry name" value="LysM domain"/>
    <property type="match status" value="1"/>
</dbReference>
<reference evidence="2 3" key="1">
    <citation type="submission" date="2019-02" db="EMBL/GenBank/DDBJ databases">
        <title>Paenibacillus sp. nov., isolated from surface-sterilized tissue of Thalictrum simplex L.</title>
        <authorList>
            <person name="Tuo L."/>
        </authorList>
    </citation>
    <scope>NUCLEOTIDE SEQUENCE [LARGE SCALE GENOMIC DNA]</scope>
    <source>
        <strain evidence="2 3">N2SHLJ1</strain>
    </source>
</reference>
<dbReference type="SMART" id="SM00257">
    <property type="entry name" value="LysM"/>
    <property type="match status" value="1"/>
</dbReference>
<dbReference type="Pfam" id="PF01476">
    <property type="entry name" value="LysM"/>
    <property type="match status" value="1"/>
</dbReference>
<dbReference type="InterPro" id="IPR052196">
    <property type="entry name" value="Bact_Kbp"/>
</dbReference>
<evidence type="ECO:0000259" key="1">
    <source>
        <dbReference type="PROSITE" id="PS51782"/>
    </source>
</evidence>
<dbReference type="AlphaFoldDB" id="A0A4V2J3D8"/>
<dbReference type="RefSeq" id="WP_131017227.1">
    <property type="nucleotide sequence ID" value="NZ_SIRE01000026.1"/>
</dbReference>
<dbReference type="PANTHER" id="PTHR34700">
    <property type="entry name" value="POTASSIUM BINDING PROTEIN KBP"/>
    <property type="match status" value="1"/>
</dbReference>
<name>A0A4V2J3D8_9BACL</name>
<dbReference type="InterPro" id="IPR036779">
    <property type="entry name" value="LysM_dom_sf"/>
</dbReference>
<keyword evidence="3" id="KW-1185">Reference proteome</keyword>
<evidence type="ECO:0000313" key="3">
    <source>
        <dbReference type="Proteomes" id="UP000293142"/>
    </source>
</evidence>
<dbReference type="PANTHER" id="PTHR34700:SF8">
    <property type="entry name" value="POTASSIUM BINDING PROTEIN KBP"/>
    <property type="match status" value="1"/>
</dbReference>
<proteinExistence type="predicted"/>
<protein>
    <submittedName>
        <fullName evidence="2">LysM peptidoglycan-binding domain-containing protein</fullName>
    </submittedName>
</protein>
<evidence type="ECO:0000313" key="2">
    <source>
        <dbReference type="EMBL" id="TBL71362.1"/>
    </source>
</evidence>
<dbReference type="EMBL" id="SIRE01000026">
    <property type="protein sequence ID" value="TBL71362.1"/>
    <property type="molecule type" value="Genomic_DNA"/>
</dbReference>
<comment type="caution">
    <text evidence="2">The sequence shown here is derived from an EMBL/GenBank/DDBJ whole genome shotgun (WGS) entry which is preliminary data.</text>
</comment>
<dbReference type="Proteomes" id="UP000293142">
    <property type="component" value="Unassembled WGS sequence"/>
</dbReference>
<dbReference type="InterPro" id="IPR018392">
    <property type="entry name" value="LysM"/>
</dbReference>
<accession>A0A4V2J3D8</accession>
<feature type="domain" description="LysM" evidence="1">
    <location>
        <begin position="158"/>
        <end position="208"/>
    </location>
</feature>
<dbReference type="SUPFAM" id="SSF54106">
    <property type="entry name" value="LysM domain"/>
    <property type="match status" value="1"/>
</dbReference>
<sequence length="210" mass="24042">MDIFFIDSTGDWLWLPVNPGEISIKREKQLETVNVMRFGEIDFPQAEKVKDISFSSFFPKVYDSSYCRYQPVPDPQQAMNRLNDLMLSKRPVQLLITDTDVNVFVLVSAHSSTFRGGEPGDVYFDLTCRTWREAKVRTAEEAASGSLEARLDLQPVPQIYEVAENDTLWTIAKRLYGNGNRYTDIYQANQALIGPSPDWIRQGQRLVIPQ</sequence>